<keyword evidence="3" id="KW-0808">Transferase</keyword>
<dbReference type="GO" id="GO:0016020">
    <property type="term" value="C:membrane"/>
    <property type="evidence" value="ECO:0007669"/>
    <property type="project" value="TreeGrafter"/>
</dbReference>
<name>A0A656HFI8_THINJ</name>
<proteinExistence type="predicted"/>
<evidence type="ECO:0000313" key="3">
    <source>
        <dbReference type="EMBL" id="EIJ33785.1"/>
    </source>
</evidence>
<feature type="transmembrane region" description="Helical" evidence="1">
    <location>
        <begin position="53"/>
        <end position="74"/>
    </location>
</feature>
<feature type="transmembrane region" description="Helical" evidence="1">
    <location>
        <begin position="218"/>
        <end position="235"/>
    </location>
</feature>
<dbReference type="EMBL" id="JH651384">
    <property type="protein sequence ID" value="EIJ33785.1"/>
    <property type="molecule type" value="Genomic_DNA"/>
</dbReference>
<dbReference type="Pfam" id="PF01757">
    <property type="entry name" value="Acyl_transf_3"/>
    <property type="match status" value="1"/>
</dbReference>
<evidence type="ECO:0000313" key="4">
    <source>
        <dbReference type="Proteomes" id="UP000005317"/>
    </source>
</evidence>
<feature type="domain" description="Acyltransferase 3" evidence="2">
    <location>
        <begin position="49"/>
        <end position="375"/>
    </location>
</feature>
<dbReference type="Proteomes" id="UP000005317">
    <property type="component" value="Unassembled WGS sequence"/>
</dbReference>
<feature type="transmembrane region" description="Helical" evidence="1">
    <location>
        <begin position="124"/>
        <end position="146"/>
    </location>
</feature>
<keyword evidence="1" id="KW-0812">Transmembrane</keyword>
<dbReference type="GO" id="GO:0016747">
    <property type="term" value="F:acyltransferase activity, transferring groups other than amino-acyl groups"/>
    <property type="evidence" value="ECO:0007669"/>
    <property type="project" value="InterPro"/>
</dbReference>
<feature type="transmembrane region" description="Helical" evidence="1">
    <location>
        <begin position="297"/>
        <end position="316"/>
    </location>
</feature>
<keyword evidence="3" id="KW-0012">Acyltransferase</keyword>
<gene>
    <name evidence="3" type="ORF">Thini_1167</name>
</gene>
<feature type="transmembrane region" description="Helical" evidence="1">
    <location>
        <begin position="272"/>
        <end position="291"/>
    </location>
</feature>
<dbReference type="InterPro" id="IPR002656">
    <property type="entry name" value="Acyl_transf_3_dom"/>
</dbReference>
<dbReference type="OrthoDB" id="9767863at2"/>
<dbReference type="RefSeq" id="WP_002707733.1">
    <property type="nucleotide sequence ID" value="NZ_JH651384.1"/>
</dbReference>
<organism evidence="3 4">
    <name type="scientific">Thiothrix nivea (strain ATCC 35100 / DSM 5205 / JP2)</name>
    <dbReference type="NCBI Taxonomy" id="870187"/>
    <lineage>
        <taxon>Bacteria</taxon>
        <taxon>Pseudomonadati</taxon>
        <taxon>Pseudomonadota</taxon>
        <taxon>Gammaproteobacteria</taxon>
        <taxon>Thiotrichales</taxon>
        <taxon>Thiotrichaceae</taxon>
        <taxon>Thiothrix</taxon>
    </lineage>
</organism>
<feature type="transmembrane region" description="Helical" evidence="1">
    <location>
        <begin position="360"/>
        <end position="383"/>
    </location>
</feature>
<feature type="transmembrane region" description="Helical" evidence="1">
    <location>
        <begin position="94"/>
        <end position="112"/>
    </location>
</feature>
<reference evidence="4" key="1">
    <citation type="journal article" date="2011" name="Stand. Genomic Sci.">
        <title>Genome sequence of the filamentous, gliding Thiothrix nivea neotype strain (JP2(T)).</title>
        <authorList>
            <person name="Lapidus A."/>
            <person name="Nolan M."/>
            <person name="Lucas S."/>
            <person name="Glavina Del Rio T."/>
            <person name="Tice H."/>
            <person name="Cheng J.F."/>
            <person name="Tapia R."/>
            <person name="Han C."/>
            <person name="Goodwin L."/>
            <person name="Pitluck S."/>
            <person name="Liolios K."/>
            <person name="Pagani I."/>
            <person name="Ivanova N."/>
            <person name="Huntemann M."/>
            <person name="Mavromatis K."/>
            <person name="Mikhailova N."/>
            <person name="Pati A."/>
            <person name="Chen A."/>
            <person name="Palaniappan K."/>
            <person name="Land M."/>
            <person name="Brambilla E.M."/>
            <person name="Rohde M."/>
            <person name="Abt B."/>
            <person name="Verbarg S."/>
            <person name="Goker M."/>
            <person name="Bristow J."/>
            <person name="Eisen J.A."/>
            <person name="Markowitz V."/>
            <person name="Hugenholtz P."/>
            <person name="Kyrpides N.C."/>
            <person name="Klenk H.P."/>
            <person name="Woyke T."/>
        </authorList>
    </citation>
    <scope>NUCLEOTIDE SEQUENCE [LARGE SCALE GENOMIC DNA]</scope>
    <source>
        <strain evidence="4">ATCC 35100 / DSM 5205 / JP2</strain>
    </source>
</reference>
<protein>
    <submittedName>
        <fullName evidence="3">Acyltransferase 3</fullName>
    </submittedName>
</protein>
<dbReference type="PANTHER" id="PTHR23028">
    <property type="entry name" value="ACETYLTRANSFERASE"/>
    <property type="match status" value="1"/>
</dbReference>
<keyword evidence="4" id="KW-1185">Reference proteome</keyword>
<feature type="transmembrane region" description="Helical" evidence="1">
    <location>
        <begin position="12"/>
        <end position="32"/>
    </location>
</feature>
<dbReference type="AlphaFoldDB" id="A0A656HFI8"/>
<feature type="transmembrane region" description="Helical" evidence="1">
    <location>
        <begin position="241"/>
        <end position="260"/>
    </location>
</feature>
<sequence length="410" mass="45752">MSPAQLEFAPVAATVYAVSIYVFMFIVASYFIRQDTFAKSLTVPSGRYGSLDGLRGVLATGVFIHHAFAMYVYFSGGEWQWSTSPVFNQLGQTTVSLFFMITGFLFTLKALAPTIDWKRLYASRVLRLVPLYALIVSSIFGLVFYLSNWALNEPVWEIIKEYWVWMTFVCFGRPDINAYPMSWTLIANVNWSLKYEIMFYLFAVPAIHVFSRFVQLRAALVLCAAMLGAILLFRWQRGGEGGISLYTAQFLGGVMVAYAFKIDRLKAVIEGNIIRWLAAGALVSLFFMQYAYSAVAVIGNIILFAAVVGGASLFGLLKHKSAVWLGDISYGIYLMHGLVLWLVLNMLAKAGILSQLGLVGYWLVTFATAASIVLLASCSYALLEKPVMGLLPARKQDRVRGYKQPGLRTW</sequence>
<feature type="transmembrane region" description="Helical" evidence="1">
    <location>
        <begin position="191"/>
        <end position="211"/>
    </location>
</feature>
<dbReference type="GO" id="GO:0000271">
    <property type="term" value="P:polysaccharide biosynthetic process"/>
    <property type="evidence" value="ECO:0007669"/>
    <property type="project" value="TreeGrafter"/>
</dbReference>
<keyword evidence="1" id="KW-0472">Membrane</keyword>
<dbReference type="PANTHER" id="PTHR23028:SF131">
    <property type="entry name" value="BLR2367 PROTEIN"/>
    <property type="match status" value="1"/>
</dbReference>
<dbReference type="InterPro" id="IPR050879">
    <property type="entry name" value="Acyltransferase_3"/>
</dbReference>
<keyword evidence="1" id="KW-1133">Transmembrane helix</keyword>
<feature type="transmembrane region" description="Helical" evidence="1">
    <location>
        <begin position="328"/>
        <end position="348"/>
    </location>
</feature>
<evidence type="ECO:0000256" key="1">
    <source>
        <dbReference type="SAM" id="Phobius"/>
    </source>
</evidence>
<accession>A0A656HFI8</accession>
<evidence type="ECO:0000259" key="2">
    <source>
        <dbReference type="Pfam" id="PF01757"/>
    </source>
</evidence>